<dbReference type="InterPro" id="IPR025898">
    <property type="entry name" value="Tc3_transposase_DNA-bd_dom"/>
</dbReference>
<dbReference type="GO" id="GO:0003677">
    <property type="term" value="F:DNA binding"/>
    <property type="evidence" value="ECO:0007669"/>
    <property type="project" value="InterPro"/>
</dbReference>
<evidence type="ECO:0000259" key="1">
    <source>
        <dbReference type="Pfam" id="PF11427"/>
    </source>
</evidence>
<evidence type="ECO:0000313" key="4">
    <source>
        <dbReference type="WBParaSite" id="PSAMB.scaffold5459size11641.g26688.t1"/>
    </source>
</evidence>
<keyword evidence="3" id="KW-1185">Reference proteome</keyword>
<organism evidence="3 4">
    <name type="scientific">Plectus sambesii</name>
    <dbReference type="NCBI Taxonomy" id="2011161"/>
    <lineage>
        <taxon>Eukaryota</taxon>
        <taxon>Metazoa</taxon>
        <taxon>Ecdysozoa</taxon>
        <taxon>Nematoda</taxon>
        <taxon>Chromadorea</taxon>
        <taxon>Plectida</taxon>
        <taxon>Plectina</taxon>
        <taxon>Plectoidea</taxon>
        <taxon>Plectidae</taxon>
        <taxon>Plectus</taxon>
    </lineage>
</organism>
<evidence type="ECO:0000313" key="3">
    <source>
        <dbReference type="Proteomes" id="UP000887566"/>
    </source>
</evidence>
<evidence type="ECO:0000259" key="2">
    <source>
        <dbReference type="Pfam" id="PF13358"/>
    </source>
</evidence>
<protein>
    <submittedName>
        <fullName evidence="4">Transposase Tc1-like domain-containing protein</fullName>
    </submittedName>
</protein>
<dbReference type="Proteomes" id="UP000887566">
    <property type="component" value="Unplaced"/>
</dbReference>
<dbReference type="InterPro" id="IPR036397">
    <property type="entry name" value="RNaseH_sf"/>
</dbReference>
<reference evidence="4" key="1">
    <citation type="submission" date="2022-11" db="UniProtKB">
        <authorList>
            <consortium name="WormBaseParasite"/>
        </authorList>
    </citation>
    <scope>IDENTIFICATION</scope>
</reference>
<feature type="domain" description="Tc1-like transposase DDE" evidence="2">
    <location>
        <begin position="127"/>
        <end position="274"/>
    </location>
</feature>
<dbReference type="Pfam" id="PF13358">
    <property type="entry name" value="DDE_3"/>
    <property type="match status" value="1"/>
</dbReference>
<proteinExistence type="predicted"/>
<dbReference type="Pfam" id="PF11427">
    <property type="entry name" value="HTH_Tnp_Tc3_1"/>
    <property type="match status" value="1"/>
</dbReference>
<dbReference type="AlphaFoldDB" id="A0A914WZT4"/>
<sequence length="289" mass="33034">MTFKKEGKSVAAISRVILRSRHVIADFMKDPQNYGTKSSHRRPKALSTQDHRWLQRLVRKQQISASATKHTVGTPAACQTISNNLKNCFHLKRQSTTLKLPLYSQHKEAHLEFAKEHMAWTNAGNNIIFSNERKFNLDGPNGWNFYWHDLHNEPNYLSFVQEGNSTMVSKAFTSNREEKLVFINGHVNGAKYQELVENHLLPYGHIIGGSNWTLPQDNAPCHPSQSTVEWFQPTNDRVLKCPSRSLNLNTIENPWGITVPAVYANGGQFEDLHNLRGQSAELYESSWIR</sequence>
<dbReference type="WBParaSite" id="PSAMB.scaffold5459size11641.g26688.t1">
    <property type="protein sequence ID" value="PSAMB.scaffold5459size11641.g26688.t1"/>
    <property type="gene ID" value="PSAMB.scaffold5459size11641.g26688"/>
</dbReference>
<accession>A0A914WZT4</accession>
<name>A0A914WZT4_9BILA</name>
<dbReference type="InterPro" id="IPR038717">
    <property type="entry name" value="Tc1-like_DDE_dom"/>
</dbReference>
<feature type="domain" description="Tc3 transposase DNA binding" evidence="1">
    <location>
        <begin position="4"/>
        <end position="36"/>
    </location>
</feature>
<dbReference type="Gene3D" id="1.10.10.60">
    <property type="entry name" value="Homeodomain-like"/>
    <property type="match status" value="1"/>
</dbReference>
<dbReference type="Gene3D" id="3.30.420.10">
    <property type="entry name" value="Ribonuclease H-like superfamily/Ribonuclease H"/>
    <property type="match status" value="1"/>
</dbReference>